<dbReference type="SUPFAM" id="SSF48452">
    <property type="entry name" value="TPR-like"/>
    <property type="match status" value="1"/>
</dbReference>
<organism evidence="6 7">
    <name type="scientific">Candidatus Wallbacteria bacterium HGW-Wallbacteria-1</name>
    <dbReference type="NCBI Taxonomy" id="2013854"/>
    <lineage>
        <taxon>Bacteria</taxon>
        <taxon>Candidatus Walliibacteriota</taxon>
    </lineage>
</organism>
<dbReference type="AlphaFoldDB" id="A0A2N1PVF9"/>
<evidence type="ECO:0000256" key="1">
    <source>
        <dbReference type="ARBA" id="ARBA00022737"/>
    </source>
</evidence>
<evidence type="ECO:0000256" key="4">
    <source>
        <dbReference type="SAM" id="MobiDB-lite"/>
    </source>
</evidence>
<dbReference type="InterPro" id="IPR019734">
    <property type="entry name" value="TPR_rpt"/>
</dbReference>
<protein>
    <submittedName>
        <fullName evidence="6">Uncharacterized protein</fullName>
    </submittedName>
</protein>
<dbReference type="PROSITE" id="PS50005">
    <property type="entry name" value="TPR"/>
    <property type="match status" value="1"/>
</dbReference>
<dbReference type="PANTHER" id="PTHR45586:SF1">
    <property type="entry name" value="LIPOPOLYSACCHARIDE ASSEMBLY PROTEIN B"/>
    <property type="match status" value="1"/>
</dbReference>
<name>A0A2N1PVF9_9BACT</name>
<evidence type="ECO:0000313" key="6">
    <source>
        <dbReference type="EMBL" id="PKK92323.1"/>
    </source>
</evidence>
<keyword evidence="5" id="KW-0812">Transmembrane</keyword>
<evidence type="ECO:0000256" key="2">
    <source>
        <dbReference type="ARBA" id="ARBA00022803"/>
    </source>
</evidence>
<feature type="compositionally biased region" description="Low complexity" evidence="4">
    <location>
        <begin position="758"/>
        <end position="770"/>
    </location>
</feature>
<proteinExistence type="predicted"/>
<accession>A0A2N1PVF9</accession>
<feature type="region of interest" description="Disordered" evidence="4">
    <location>
        <begin position="736"/>
        <end position="774"/>
    </location>
</feature>
<feature type="transmembrane region" description="Helical" evidence="5">
    <location>
        <begin position="20"/>
        <end position="39"/>
    </location>
</feature>
<evidence type="ECO:0000313" key="7">
    <source>
        <dbReference type="Proteomes" id="UP000233256"/>
    </source>
</evidence>
<dbReference type="Proteomes" id="UP000233256">
    <property type="component" value="Unassembled WGS sequence"/>
</dbReference>
<keyword evidence="5" id="KW-1133">Transmembrane helix</keyword>
<dbReference type="Pfam" id="PF13432">
    <property type="entry name" value="TPR_16"/>
    <property type="match status" value="1"/>
</dbReference>
<evidence type="ECO:0000256" key="5">
    <source>
        <dbReference type="SAM" id="Phobius"/>
    </source>
</evidence>
<dbReference type="PANTHER" id="PTHR45586">
    <property type="entry name" value="TPR REPEAT-CONTAINING PROTEIN PA4667"/>
    <property type="match status" value="1"/>
</dbReference>
<sequence length="903" mass="99692">MVRSREIGLTRNSLFIDSEAFKLFLLFSLMTSFAIFSVMPVHGQVRRPVVIMGNPGAGPGTNAVRGIPIQGVSQLIAGNSSDDAGAVLNQAETLYYTGRVDEAIEKYEILAAGMAQGQNGGVLHARAALKLAEHYAAIGDFSKSLPYLRNLMSKGAEDKFHLPRIQVAMLMIKVLSGMGASDEAVKVIDTLMASGGYGYGLLLRKSELFEEMGDFDGAISCLDEMLKITGETQRILPKLFEILKKTSRLDEREKEYLAIISGNSDDMKTPGYLARLYLFQDKLKDAAQVLEGLLRKQEMANIPPDPNFLLELGRISARTGDHDRAVQLLQRALTIRPGDQMTAISLFDSLMELKRNRDASEMLRDAVSRAVNLETAGEMSRHLFLRGMREEALDSYLESRQRFKSPSAYVQELMQIYGSLGKPVEATGEIIASLIAQPYRLDNIRDLLLDYMIEYEDQQGQIIQTLLKALPTGETVVRRDNRPVMELFAIAAYALRSCNRPLEGVMQMKFYSLSRGDHGYSLLTFGRELLDSDKTEFREAGLKALNLLVEEFPPGSALADGAKELSEILLKSGKAREALDIVIRGASRFPAIPGPGIQLQLERARILDVYLGQTTEAAAVLKDILSKNLDFETSAAAKTQLSKCLMRSEDFSGASDLLDQAVPERVIVEAGNTGRPLTDIFAESLFTRALCRISEKDCAGALSSLELIVQRAPGSLRATDALIFLRGLEGFVSEKGKTGAPESLASEKKPESSKIPVSSDSSDPSDSSDSAVQSNFERDKFCSLVRSVMADRGNDVIRIWSENQTSFKPEIKSACLRIVFELFWQKGHQDSAMEILDSGTGDLQMDIAPWSFMTRALLRLNGDNPEQGREASAILLELLKRYPQGGYGVPARRLLEHFEKETR</sequence>
<dbReference type="SMART" id="SM00028">
    <property type="entry name" value="TPR"/>
    <property type="match status" value="4"/>
</dbReference>
<feature type="repeat" description="TPR" evidence="3">
    <location>
        <begin position="306"/>
        <end position="339"/>
    </location>
</feature>
<evidence type="ECO:0000256" key="3">
    <source>
        <dbReference type="PROSITE-ProRule" id="PRU00339"/>
    </source>
</evidence>
<dbReference type="InterPro" id="IPR011990">
    <property type="entry name" value="TPR-like_helical_dom_sf"/>
</dbReference>
<keyword evidence="5" id="KW-0472">Membrane</keyword>
<dbReference type="Gene3D" id="1.25.40.10">
    <property type="entry name" value="Tetratricopeptide repeat domain"/>
    <property type="match status" value="3"/>
</dbReference>
<reference evidence="6 7" key="1">
    <citation type="journal article" date="2017" name="ISME J.">
        <title>Potential for microbial H2 and metal transformations associated with novel bacteria and archaea in deep terrestrial subsurface sediments.</title>
        <authorList>
            <person name="Hernsdorf A.W."/>
            <person name="Amano Y."/>
            <person name="Miyakawa K."/>
            <person name="Ise K."/>
            <person name="Suzuki Y."/>
            <person name="Anantharaman K."/>
            <person name="Probst A."/>
            <person name="Burstein D."/>
            <person name="Thomas B.C."/>
            <person name="Banfield J.F."/>
        </authorList>
    </citation>
    <scope>NUCLEOTIDE SEQUENCE [LARGE SCALE GENOMIC DNA]</scope>
    <source>
        <strain evidence="6">HGW-Wallbacteria-1</strain>
    </source>
</reference>
<keyword evidence="2 3" id="KW-0802">TPR repeat</keyword>
<gene>
    <name evidence="6" type="ORF">CVV64_02600</name>
</gene>
<dbReference type="EMBL" id="PGXC01000001">
    <property type="protein sequence ID" value="PKK92323.1"/>
    <property type="molecule type" value="Genomic_DNA"/>
</dbReference>
<comment type="caution">
    <text evidence="6">The sequence shown here is derived from an EMBL/GenBank/DDBJ whole genome shotgun (WGS) entry which is preliminary data.</text>
</comment>
<keyword evidence="1" id="KW-0677">Repeat</keyword>
<dbReference type="InterPro" id="IPR051012">
    <property type="entry name" value="CellSynth/LPSAsmb/PSIAsmb"/>
</dbReference>